<comment type="caution">
    <text evidence="1">The sequence shown here is derived from an EMBL/GenBank/DDBJ whole genome shotgun (WGS) entry which is preliminary data.</text>
</comment>
<name>A0A1G2KSC5_9BACT</name>
<evidence type="ECO:0000313" key="1">
    <source>
        <dbReference type="EMBL" id="OHA02253.1"/>
    </source>
</evidence>
<sequence length="78" mass="8568">MNTGSFLVVLSSGALGEIMRLGGGDMKRRLEEKTYPFSRLNKKTRETLLHLPASWVRGGAGWLLAGRKPQSRVSIPAD</sequence>
<reference evidence="1 2" key="1">
    <citation type="journal article" date="2016" name="Nat. Commun.">
        <title>Thousands of microbial genomes shed light on interconnected biogeochemical processes in an aquifer system.</title>
        <authorList>
            <person name="Anantharaman K."/>
            <person name="Brown C.T."/>
            <person name="Hug L.A."/>
            <person name="Sharon I."/>
            <person name="Castelle C.J."/>
            <person name="Probst A.J."/>
            <person name="Thomas B.C."/>
            <person name="Singh A."/>
            <person name="Wilkins M.J."/>
            <person name="Karaoz U."/>
            <person name="Brodie E.L."/>
            <person name="Williams K.H."/>
            <person name="Hubbard S.S."/>
            <person name="Banfield J.F."/>
        </authorList>
    </citation>
    <scope>NUCLEOTIDE SEQUENCE [LARGE SCALE GENOMIC DNA]</scope>
</reference>
<dbReference type="Proteomes" id="UP000177811">
    <property type="component" value="Unassembled WGS sequence"/>
</dbReference>
<accession>A0A1G2KSC5</accession>
<gene>
    <name evidence="1" type="ORF">A3C16_04110</name>
</gene>
<dbReference type="EMBL" id="MHQL01000041">
    <property type="protein sequence ID" value="OHA02253.1"/>
    <property type="molecule type" value="Genomic_DNA"/>
</dbReference>
<proteinExistence type="predicted"/>
<organism evidence="1 2">
    <name type="scientific">Candidatus Sungbacteria bacterium RIFCSPHIGHO2_02_FULL_51_29</name>
    <dbReference type="NCBI Taxonomy" id="1802273"/>
    <lineage>
        <taxon>Bacteria</taxon>
        <taxon>Candidatus Sungiibacteriota</taxon>
    </lineage>
</organism>
<protein>
    <submittedName>
        <fullName evidence="1">Uncharacterized protein</fullName>
    </submittedName>
</protein>
<evidence type="ECO:0000313" key="2">
    <source>
        <dbReference type="Proteomes" id="UP000177811"/>
    </source>
</evidence>
<dbReference type="AlphaFoldDB" id="A0A1G2KSC5"/>